<dbReference type="AlphaFoldDB" id="A0AAV2SQF7"/>
<reference evidence="7 8" key="1">
    <citation type="submission" date="2024-05" db="EMBL/GenBank/DDBJ databases">
        <authorList>
            <person name="Wallberg A."/>
        </authorList>
    </citation>
    <scope>NUCLEOTIDE SEQUENCE [LARGE SCALE GENOMIC DNA]</scope>
</reference>
<dbReference type="EMBL" id="CAXKWB010090949">
    <property type="protein sequence ID" value="CAL4215500.1"/>
    <property type="molecule type" value="Genomic_DNA"/>
</dbReference>
<comment type="subcellular location">
    <subcellularLocation>
        <location evidence="1">Nucleus</location>
    </subcellularLocation>
</comment>
<dbReference type="Proteomes" id="UP001497623">
    <property type="component" value="Unassembled WGS sequence"/>
</dbReference>
<evidence type="ECO:0000256" key="3">
    <source>
        <dbReference type="ARBA" id="ARBA00023242"/>
    </source>
</evidence>
<feature type="non-terminal residue" evidence="7">
    <location>
        <position position="229"/>
    </location>
</feature>
<evidence type="ECO:0000313" key="8">
    <source>
        <dbReference type="Proteomes" id="UP001497623"/>
    </source>
</evidence>
<feature type="region of interest" description="Disordered" evidence="5">
    <location>
        <begin position="201"/>
        <end position="229"/>
    </location>
</feature>
<dbReference type="InterPro" id="IPR000504">
    <property type="entry name" value="RRM_dom"/>
</dbReference>
<gene>
    <name evidence="7" type="ORF">MNOR_LOCUS38704</name>
</gene>
<dbReference type="SMART" id="SM00360">
    <property type="entry name" value="RRM"/>
    <property type="match status" value="2"/>
</dbReference>
<dbReference type="GO" id="GO:0003723">
    <property type="term" value="F:RNA binding"/>
    <property type="evidence" value="ECO:0007669"/>
    <property type="project" value="UniProtKB-UniRule"/>
</dbReference>
<dbReference type="PROSITE" id="PS50102">
    <property type="entry name" value="RRM"/>
    <property type="match status" value="2"/>
</dbReference>
<dbReference type="SUPFAM" id="SSF54928">
    <property type="entry name" value="RNA-binding domain, RBD"/>
    <property type="match status" value="2"/>
</dbReference>
<comment type="caution">
    <text evidence="7">The sequence shown here is derived from an EMBL/GenBank/DDBJ whole genome shotgun (WGS) entry which is preliminary data.</text>
</comment>
<evidence type="ECO:0000256" key="2">
    <source>
        <dbReference type="ARBA" id="ARBA00022884"/>
    </source>
</evidence>
<feature type="domain" description="RRM" evidence="6">
    <location>
        <begin position="91"/>
        <end position="168"/>
    </location>
</feature>
<organism evidence="7 8">
    <name type="scientific">Meganyctiphanes norvegica</name>
    <name type="common">Northern krill</name>
    <name type="synonym">Thysanopoda norvegica</name>
    <dbReference type="NCBI Taxonomy" id="48144"/>
    <lineage>
        <taxon>Eukaryota</taxon>
        <taxon>Metazoa</taxon>
        <taxon>Ecdysozoa</taxon>
        <taxon>Arthropoda</taxon>
        <taxon>Crustacea</taxon>
        <taxon>Multicrustacea</taxon>
        <taxon>Malacostraca</taxon>
        <taxon>Eumalacostraca</taxon>
        <taxon>Eucarida</taxon>
        <taxon>Euphausiacea</taxon>
        <taxon>Euphausiidae</taxon>
        <taxon>Meganyctiphanes</taxon>
    </lineage>
</organism>
<evidence type="ECO:0000256" key="4">
    <source>
        <dbReference type="PROSITE-ProRule" id="PRU00176"/>
    </source>
</evidence>
<dbReference type="PANTHER" id="PTHR48033:SF10">
    <property type="entry name" value="RNA-BINDING PROTEIN SQUID"/>
    <property type="match status" value="1"/>
</dbReference>
<feature type="domain" description="RRM" evidence="6">
    <location>
        <begin position="7"/>
        <end position="84"/>
    </location>
</feature>
<evidence type="ECO:0000313" key="7">
    <source>
        <dbReference type="EMBL" id="CAL4215500.1"/>
    </source>
</evidence>
<dbReference type="GO" id="GO:0005654">
    <property type="term" value="C:nucleoplasm"/>
    <property type="evidence" value="ECO:0007669"/>
    <property type="project" value="TreeGrafter"/>
</dbReference>
<keyword evidence="8" id="KW-1185">Reference proteome</keyword>
<keyword evidence="3" id="KW-0539">Nucleus</keyword>
<dbReference type="Gene3D" id="3.30.70.330">
    <property type="match status" value="2"/>
</dbReference>
<dbReference type="Pfam" id="PF00076">
    <property type="entry name" value="RRM_1"/>
    <property type="match status" value="2"/>
</dbReference>
<feature type="compositionally biased region" description="Gly residues" evidence="5">
    <location>
        <begin position="172"/>
        <end position="187"/>
    </location>
</feature>
<dbReference type="InterPro" id="IPR035979">
    <property type="entry name" value="RBD_domain_sf"/>
</dbReference>
<name>A0AAV2SQF7_MEGNR</name>
<evidence type="ECO:0000259" key="6">
    <source>
        <dbReference type="PROSITE" id="PS50102"/>
    </source>
</evidence>
<proteinExistence type="predicted"/>
<protein>
    <recommendedName>
        <fullName evidence="6">RRM domain-containing protein</fullName>
    </recommendedName>
</protein>
<dbReference type="GO" id="GO:0000785">
    <property type="term" value="C:chromatin"/>
    <property type="evidence" value="ECO:0007669"/>
    <property type="project" value="TreeGrafter"/>
</dbReference>
<accession>A0AAV2SQF7</accession>
<evidence type="ECO:0000256" key="1">
    <source>
        <dbReference type="ARBA" id="ARBA00004123"/>
    </source>
</evidence>
<dbReference type="GO" id="GO:0010468">
    <property type="term" value="P:regulation of gene expression"/>
    <property type="evidence" value="ECO:0007669"/>
    <property type="project" value="TreeGrafter"/>
</dbReference>
<dbReference type="PANTHER" id="PTHR48033">
    <property type="entry name" value="RNA-BINDING (RRM/RBD/RNP MOTIFS) FAMILY PROTEIN"/>
    <property type="match status" value="1"/>
</dbReference>
<dbReference type="InterPro" id="IPR012677">
    <property type="entry name" value="Nucleotide-bd_a/b_plait_sf"/>
</dbReference>
<keyword evidence="2 4" id="KW-0694">RNA-binding</keyword>
<feature type="region of interest" description="Disordered" evidence="5">
    <location>
        <begin position="167"/>
        <end position="187"/>
    </location>
</feature>
<sequence length="229" mass="23841">MVPEDDRKLFVGGLDWGTSESSLSEYFGSYGELESVSLKTDRDTGRSKGFAFIVFVDPNDLDTVVAAGTHVIDGRRVEPRKANKKPAGQTCKIFVGGLKPQLSDGDIRQHFQQFGEITELELPTDKMTQTRKGFCFVTFTEEGPVTVLLRDPKQWINDVEVEVKRATPRNNAGGGFGGGGRGGGRGRGGYSRGGGGYGGGGGGYGGGGGGYGGGSGGYGGGGGINGEKN</sequence>
<evidence type="ECO:0000256" key="5">
    <source>
        <dbReference type="SAM" id="MobiDB-lite"/>
    </source>
</evidence>